<evidence type="ECO:0000256" key="9">
    <source>
        <dbReference type="ARBA" id="ARBA00038276"/>
    </source>
</evidence>
<dbReference type="InterPro" id="IPR043519">
    <property type="entry name" value="NT_sf"/>
</dbReference>
<reference evidence="11 12" key="1">
    <citation type="journal article" date="2015" name="Genome Announc.">
        <title>Genomes of Geoalkalibacter ferrihydriticus Z-0531T and Geoalkalibacter subterraneus Red1T, Two Haloalkaliphilic Metal-Reducing Deltaproteobacteria.</title>
        <authorList>
            <person name="Badalamenti J.P."/>
            <person name="Krajmalnik-Brown R."/>
            <person name="Torres C.I."/>
            <person name="Bond D.R."/>
        </authorList>
    </citation>
    <scope>NUCLEOTIDE SEQUENCE [LARGE SCALE GENOMIC DNA]</scope>
    <source>
        <strain evidence="11 12">Red1</strain>
    </source>
</reference>
<organism evidence="11 12">
    <name type="scientific">Geoalkalibacter subterraneus</name>
    <dbReference type="NCBI Taxonomy" id="483547"/>
    <lineage>
        <taxon>Bacteria</taxon>
        <taxon>Pseudomonadati</taxon>
        <taxon>Thermodesulfobacteriota</taxon>
        <taxon>Desulfuromonadia</taxon>
        <taxon>Desulfuromonadales</taxon>
        <taxon>Geoalkalibacteraceae</taxon>
        <taxon>Geoalkalibacter</taxon>
    </lineage>
</organism>
<evidence type="ECO:0000256" key="2">
    <source>
        <dbReference type="ARBA" id="ARBA00022649"/>
    </source>
</evidence>
<keyword evidence="2" id="KW-1277">Toxin-antitoxin system</keyword>
<dbReference type="CDD" id="cd05403">
    <property type="entry name" value="NT_KNTase_like"/>
    <property type="match status" value="1"/>
</dbReference>
<keyword evidence="5" id="KW-0479">Metal-binding</keyword>
<dbReference type="PANTHER" id="PTHR33571:SF14">
    <property type="entry name" value="PROTEIN ADENYLYLTRANSFERASE MJ0435-RELATED"/>
    <property type="match status" value="1"/>
</dbReference>
<evidence type="ECO:0000313" key="12">
    <source>
        <dbReference type="Proteomes" id="UP000035036"/>
    </source>
</evidence>
<proteinExistence type="inferred from homology"/>
<feature type="domain" description="Polymerase nucleotidyl transferase" evidence="10">
    <location>
        <begin position="11"/>
        <end position="96"/>
    </location>
</feature>
<evidence type="ECO:0000256" key="1">
    <source>
        <dbReference type="ARBA" id="ARBA00001946"/>
    </source>
</evidence>
<keyword evidence="6" id="KW-0547">Nucleotide-binding</keyword>
<dbReference type="InterPro" id="IPR052038">
    <property type="entry name" value="Type-VII_TA_antitoxin"/>
</dbReference>
<dbReference type="HOGENOM" id="CLU_130257_10_1_7"/>
<accession>A0A0B5FUU7</accession>
<comment type="similarity">
    <text evidence="9">Belongs to the MntA antitoxin family.</text>
</comment>
<dbReference type="GO" id="GO:0016779">
    <property type="term" value="F:nucleotidyltransferase activity"/>
    <property type="evidence" value="ECO:0007669"/>
    <property type="project" value="UniProtKB-KW"/>
</dbReference>
<dbReference type="GO" id="GO:0046872">
    <property type="term" value="F:metal ion binding"/>
    <property type="evidence" value="ECO:0007669"/>
    <property type="project" value="UniProtKB-KW"/>
</dbReference>
<dbReference type="RefSeq" id="WP_040202276.1">
    <property type="nucleotide sequence ID" value="NZ_CP010311.1"/>
</dbReference>
<evidence type="ECO:0000256" key="7">
    <source>
        <dbReference type="ARBA" id="ARBA00022840"/>
    </source>
</evidence>
<dbReference type="PANTHER" id="PTHR33571">
    <property type="entry name" value="SSL8005 PROTEIN"/>
    <property type="match status" value="1"/>
</dbReference>
<keyword evidence="12" id="KW-1185">Reference proteome</keyword>
<dbReference type="Gene3D" id="3.30.460.10">
    <property type="entry name" value="Beta Polymerase, domain 2"/>
    <property type="match status" value="1"/>
</dbReference>
<evidence type="ECO:0000256" key="4">
    <source>
        <dbReference type="ARBA" id="ARBA00022695"/>
    </source>
</evidence>
<keyword evidence="3" id="KW-0808">Transferase</keyword>
<evidence type="ECO:0000259" key="10">
    <source>
        <dbReference type="Pfam" id="PF01909"/>
    </source>
</evidence>
<dbReference type="GO" id="GO:0005524">
    <property type="term" value="F:ATP binding"/>
    <property type="evidence" value="ECO:0007669"/>
    <property type="project" value="UniProtKB-KW"/>
</dbReference>
<evidence type="ECO:0000256" key="5">
    <source>
        <dbReference type="ARBA" id="ARBA00022723"/>
    </source>
</evidence>
<keyword evidence="7" id="KW-0067">ATP-binding</keyword>
<dbReference type="InterPro" id="IPR002934">
    <property type="entry name" value="Polymerase_NTP_transf_dom"/>
</dbReference>
<dbReference type="OrthoDB" id="5422227at2"/>
<dbReference type="KEGG" id="gsb:GSUB_08015"/>
<protein>
    <submittedName>
        <fullName evidence="11">DNA polymerase III subunit beta</fullName>
    </submittedName>
</protein>
<name>A0A0B5FUU7_9BACT</name>
<dbReference type="AlphaFoldDB" id="A0A0B5FUU7"/>
<sequence length="96" mass="11370">MTRKEITHFLQTHKKEMARRFGIQSIGLFGSYARDEAREDSDIDIVVMLNSEHLADDYFGVLHYLEDHLQHKIDLGLESNLRPEIRNRIKEEIIYV</sequence>
<evidence type="ECO:0000313" key="11">
    <source>
        <dbReference type="EMBL" id="AJF07965.1"/>
    </source>
</evidence>
<dbReference type="EMBL" id="CP010311">
    <property type="protein sequence ID" value="AJF07965.1"/>
    <property type="molecule type" value="Genomic_DNA"/>
</dbReference>
<gene>
    <name evidence="11" type="ORF">GSUB_08015</name>
</gene>
<evidence type="ECO:0000256" key="6">
    <source>
        <dbReference type="ARBA" id="ARBA00022741"/>
    </source>
</evidence>
<comment type="cofactor">
    <cofactor evidence="1">
        <name>Mg(2+)</name>
        <dbReference type="ChEBI" id="CHEBI:18420"/>
    </cofactor>
</comment>
<evidence type="ECO:0000256" key="8">
    <source>
        <dbReference type="ARBA" id="ARBA00022842"/>
    </source>
</evidence>
<evidence type="ECO:0000256" key="3">
    <source>
        <dbReference type="ARBA" id="ARBA00022679"/>
    </source>
</evidence>
<keyword evidence="4" id="KW-0548">Nucleotidyltransferase</keyword>
<dbReference type="STRING" id="483547.GSUB_08015"/>
<keyword evidence="8" id="KW-0460">Magnesium</keyword>
<dbReference type="Pfam" id="PF01909">
    <property type="entry name" value="NTP_transf_2"/>
    <property type="match status" value="1"/>
</dbReference>
<dbReference type="Proteomes" id="UP000035036">
    <property type="component" value="Chromosome"/>
</dbReference>
<dbReference type="SUPFAM" id="SSF81301">
    <property type="entry name" value="Nucleotidyltransferase"/>
    <property type="match status" value="1"/>
</dbReference>